<evidence type="ECO:0000256" key="10">
    <source>
        <dbReference type="HAMAP-Rule" id="MF_00330"/>
    </source>
</evidence>
<dbReference type="NCBIfam" id="TIGR01165">
    <property type="entry name" value="cbiN"/>
    <property type="match status" value="1"/>
</dbReference>
<dbReference type="GeneID" id="24859059"/>
<keyword evidence="2 10" id="KW-0813">Transport</keyword>
<evidence type="ECO:0000256" key="4">
    <source>
        <dbReference type="ARBA" id="ARBA00022573"/>
    </source>
</evidence>
<evidence type="ECO:0000256" key="3">
    <source>
        <dbReference type="ARBA" id="ARBA00022475"/>
    </source>
</evidence>
<dbReference type="PANTHER" id="PTHR38662">
    <property type="entry name" value="COBALT TRANSPORT PROTEIN CBIN"/>
    <property type="match status" value="1"/>
</dbReference>
<evidence type="ECO:0000256" key="8">
    <source>
        <dbReference type="ARBA" id="ARBA00023136"/>
    </source>
</evidence>
<keyword evidence="7 10" id="KW-0406">Ion transport</keyword>
<dbReference type="InterPro" id="IPR003705">
    <property type="entry name" value="CbiN"/>
</dbReference>
<keyword evidence="8 10" id="KW-0472">Membrane</keyword>
<dbReference type="UniPathway" id="UPA00148"/>
<keyword evidence="5 10" id="KW-0812">Transmembrane</keyword>
<dbReference type="PANTHER" id="PTHR38662:SF1">
    <property type="entry name" value="COBALT TRANSPORT PROTEIN CBIN"/>
    <property type="match status" value="1"/>
</dbReference>
<dbReference type="GO" id="GO:0005886">
    <property type="term" value="C:plasma membrane"/>
    <property type="evidence" value="ECO:0007669"/>
    <property type="project" value="UniProtKB-SubCell"/>
</dbReference>
<keyword evidence="6 10" id="KW-1133">Transmembrane helix</keyword>
<accession>A0A0E3LC55</accession>
<feature type="transmembrane region" description="Helical" evidence="10">
    <location>
        <begin position="7"/>
        <end position="25"/>
    </location>
</feature>
<dbReference type="HOGENOM" id="CLU_136197_2_0_2"/>
<evidence type="ECO:0000256" key="9">
    <source>
        <dbReference type="ARBA" id="ARBA00023285"/>
    </source>
</evidence>
<comment type="function">
    <text evidence="10">Part of the energy-coupling factor (ECF) transporter complex CbiMNOQ involved in cobalt import.</text>
</comment>
<keyword evidence="1 10" id="KW-0171">Cobalt transport</keyword>
<dbReference type="KEGG" id="msj:MSSAC_0341"/>
<keyword evidence="9 10" id="KW-0170">Cobalt</keyword>
<dbReference type="PATRIC" id="fig|1434118.4.peg.439"/>
<protein>
    <recommendedName>
        <fullName evidence="10">Cobalt transport protein CbiN</fullName>
    </recommendedName>
    <alternativeName>
        <fullName evidence="10">Energy-coupling factor transporter probable substrate-capture protein CbiN</fullName>
        <shortName evidence="10">ECF transporter S component CbiN</shortName>
    </alternativeName>
</protein>
<evidence type="ECO:0000256" key="2">
    <source>
        <dbReference type="ARBA" id="ARBA00022448"/>
    </source>
</evidence>
<comment type="subcellular location">
    <subcellularLocation>
        <location evidence="10">Cell membrane</location>
        <topology evidence="10">Multi-pass membrane protein</topology>
    </subcellularLocation>
</comment>
<dbReference type="Pfam" id="PF02553">
    <property type="entry name" value="CbiN"/>
    <property type="match status" value="1"/>
</dbReference>
<dbReference type="NCBIfam" id="NF002780">
    <property type="entry name" value="PRK02898.1"/>
    <property type="match status" value="1"/>
</dbReference>
<evidence type="ECO:0000313" key="11">
    <source>
        <dbReference type="EMBL" id="AKB34931.1"/>
    </source>
</evidence>
<evidence type="ECO:0000256" key="6">
    <source>
        <dbReference type="ARBA" id="ARBA00022989"/>
    </source>
</evidence>
<reference evidence="11 12" key="1">
    <citation type="submission" date="2014-07" db="EMBL/GenBank/DDBJ databases">
        <title>Methanogenic archaea and the global carbon cycle.</title>
        <authorList>
            <person name="Henriksen J.R."/>
            <person name="Luke J."/>
            <person name="Reinhart S."/>
            <person name="Benedict M.N."/>
            <person name="Youngblut N.D."/>
            <person name="Metcalf M.E."/>
            <person name="Whitaker R.J."/>
            <person name="Metcalf W.W."/>
        </authorList>
    </citation>
    <scope>NUCLEOTIDE SEQUENCE [LARGE SCALE GENOMIC DNA]</scope>
    <source>
        <strain evidence="11 12">C2J</strain>
    </source>
</reference>
<comment type="subunit">
    <text evidence="10">Forms an energy-coupling factor (ECF) transporter complex composed of an ATP-binding protein (A component, CbiO), a transmembrane protein (T component, CbiQ) and 2 possible substrate-capture proteins (S components, CbiM and CbiN) of unknown stoichimetry.</text>
</comment>
<evidence type="ECO:0000256" key="7">
    <source>
        <dbReference type="ARBA" id="ARBA00023065"/>
    </source>
</evidence>
<comment type="pathway">
    <text evidence="10">Cofactor biosynthesis; adenosylcobalamin biosynthesis.</text>
</comment>
<dbReference type="Proteomes" id="UP000033123">
    <property type="component" value="Chromosome"/>
</dbReference>
<feature type="transmembrane region" description="Helical" evidence="10">
    <location>
        <begin position="67"/>
        <end position="87"/>
    </location>
</feature>
<sequence>MRKLDIAVLTIILLFVVQFIYVSTFTDAEYSGSDGQGSDMIAEITGGEYEPWATPVWEPPSGEIESLLFALQASVGAIIIGYFIGYYKGKEKGRMESQNQ</sequence>
<evidence type="ECO:0000256" key="1">
    <source>
        <dbReference type="ARBA" id="ARBA00022426"/>
    </source>
</evidence>
<keyword evidence="4 10" id="KW-0169">Cobalamin biosynthesis</keyword>
<dbReference type="STRING" id="1434118.MSSAC_0341"/>
<dbReference type="RefSeq" id="WP_048169458.1">
    <property type="nucleotide sequence ID" value="NZ_CP009508.1"/>
</dbReference>
<comment type="similarity">
    <text evidence="10">Belongs to the CbiN family.</text>
</comment>
<dbReference type="AlphaFoldDB" id="A0A0E3LC55"/>
<dbReference type="EMBL" id="CP009508">
    <property type="protein sequence ID" value="AKB34931.1"/>
    <property type="molecule type" value="Genomic_DNA"/>
</dbReference>
<name>A0A0E3LC55_9EURY</name>
<keyword evidence="3 10" id="KW-1003">Cell membrane</keyword>
<dbReference type="HAMAP" id="MF_00330">
    <property type="entry name" value="CbiN"/>
    <property type="match status" value="1"/>
</dbReference>
<organism evidence="11 12">
    <name type="scientific">Methanosarcina siciliae C2J</name>
    <dbReference type="NCBI Taxonomy" id="1434118"/>
    <lineage>
        <taxon>Archaea</taxon>
        <taxon>Methanobacteriati</taxon>
        <taxon>Methanobacteriota</taxon>
        <taxon>Stenosarchaea group</taxon>
        <taxon>Methanomicrobia</taxon>
        <taxon>Methanosarcinales</taxon>
        <taxon>Methanosarcinaceae</taxon>
        <taxon>Methanosarcina</taxon>
    </lineage>
</organism>
<dbReference type="GO" id="GO:0009236">
    <property type="term" value="P:cobalamin biosynthetic process"/>
    <property type="evidence" value="ECO:0007669"/>
    <property type="project" value="UniProtKB-UniRule"/>
</dbReference>
<evidence type="ECO:0000256" key="5">
    <source>
        <dbReference type="ARBA" id="ARBA00022692"/>
    </source>
</evidence>
<gene>
    <name evidence="10" type="primary">cbiN</name>
    <name evidence="11" type="ORF">MSSAC_0341</name>
</gene>
<dbReference type="GO" id="GO:0015087">
    <property type="term" value="F:cobalt ion transmembrane transporter activity"/>
    <property type="evidence" value="ECO:0007669"/>
    <property type="project" value="UniProtKB-UniRule"/>
</dbReference>
<evidence type="ECO:0000313" key="12">
    <source>
        <dbReference type="Proteomes" id="UP000033123"/>
    </source>
</evidence>
<proteinExistence type="inferred from homology"/>